<organism evidence="1 2">
    <name type="scientific">Pacificibacter marinus</name>
    <dbReference type="NCBI Taxonomy" id="658057"/>
    <lineage>
        <taxon>Bacteria</taxon>
        <taxon>Pseudomonadati</taxon>
        <taxon>Pseudomonadota</taxon>
        <taxon>Alphaproteobacteria</taxon>
        <taxon>Rhodobacterales</taxon>
        <taxon>Roseobacteraceae</taxon>
        <taxon>Pacificibacter</taxon>
    </lineage>
</organism>
<dbReference type="AlphaFoldDB" id="A0A1Y5THR9"/>
<proteinExistence type="predicted"/>
<evidence type="ECO:0000313" key="1">
    <source>
        <dbReference type="EMBL" id="SLN64429.1"/>
    </source>
</evidence>
<reference evidence="1 2" key="1">
    <citation type="submission" date="2017-03" db="EMBL/GenBank/DDBJ databases">
        <authorList>
            <person name="Afonso C.L."/>
            <person name="Miller P.J."/>
            <person name="Scott M.A."/>
            <person name="Spackman E."/>
            <person name="Goraichik I."/>
            <person name="Dimitrov K.M."/>
            <person name="Suarez D.L."/>
            <person name="Swayne D.E."/>
        </authorList>
    </citation>
    <scope>NUCLEOTIDE SEQUENCE [LARGE SCALE GENOMIC DNA]</scope>
    <source>
        <strain evidence="1 2">CECT 7971</strain>
    </source>
</reference>
<dbReference type="EMBL" id="FWFW01000014">
    <property type="protein sequence ID" value="SLN64429.1"/>
    <property type="molecule type" value="Genomic_DNA"/>
</dbReference>
<name>A0A1Y5THR9_9RHOB</name>
<sequence length="94" mass="10839">MADPILCTWIVVLCARGEANPHTCRACIIWCHAYIMSLIKKPPPRAVFIFKYKNNASLDGHGRWDVDIQNIADRLRRFATFFDEMLGIKFDVIV</sequence>
<gene>
    <name evidence="1" type="ORF">PAM7971_03364</name>
</gene>
<keyword evidence="2" id="KW-1185">Reference proteome</keyword>
<dbReference type="Proteomes" id="UP000193307">
    <property type="component" value="Unassembled WGS sequence"/>
</dbReference>
<evidence type="ECO:0000313" key="2">
    <source>
        <dbReference type="Proteomes" id="UP000193307"/>
    </source>
</evidence>
<accession>A0A1Y5THR9</accession>
<protein>
    <submittedName>
        <fullName evidence="1">Uncharacterized protein</fullName>
    </submittedName>
</protein>